<gene>
    <name evidence="2" type="ORF">NCTC12112_02190</name>
</gene>
<dbReference type="PANTHER" id="PTHR40078">
    <property type="entry name" value="INTEGRAL MEMBRANE PROTEIN-RELATED"/>
    <property type="match status" value="1"/>
</dbReference>
<dbReference type="Pfam" id="PF19700">
    <property type="entry name" value="DUF6198"/>
    <property type="match status" value="1"/>
</dbReference>
<evidence type="ECO:0008006" key="4">
    <source>
        <dbReference type="Google" id="ProtNLM"/>
    </source>
</evidence>
<feature type="transmembrane region" description="Helical" evidence="1">
    <location>
        <begin position="107"/>
        <end position="129"/>
    </location>
</feature>
<reference evidence="2 3" key="1">
    <citation type="submission" date="2018-06" db="EMBL/GenBank/DDBJ databases">
        <authorList>
            <consortium name="Pathogen Informatics"/>
            <person name="Doyle S."/>
        </authorList>
    </citation>
    <scope>NUCLEOTIDE SEQUENCE [LARGE SCALE GENOMIC DNA]</scope>
    <source>
        <strain evidence="2 3">NCTC12112</strain>
    </source>
</reference>
<dbReference type="PANTHER" id="PTHR40078:SF1">
    <property type="entry name" value="INTEGRAL MEMBRANE PROTEIN"/>
    <property type="match status" value="1"/>
</dbReference>
<keyword evidence="1" id="KW-1133">Transmembrane helix</keyword>
<sequence length="216" mass="24538">MNLNMVKKYALWIFSIFVNAFGNFLLIKGDIGSGPWVAASIGMSKVFLLQIGICTIILNFLVFIPIIFISKKFEIFKLAGSFFVAYIFGKFLDFFLNVFSWVHPEHIISKILFFIIGNLVLSCGISVYLRLNIAMNPFDQFLKTVNDYLIPDMKKANYVYLGVPFVIALLFGAYNKSLQGIGIGTVIMLFFNGSFIKMFNKKVSIPDNILTPRKYI</sequence>
<dbReference type="GeneID" id="78453476"/>
<proteinExistence type="predicted"/>
<keyword evidence="1" id="KW-0472">Membrane</keyword>
<feature type="transmembrane region" description="Helical" evidence="1">
    <location>
        <begin position="180"/>
        <end position="199"/>
    </location>
</feature>
<organism evidence="2 3">
    <name type="scientific">Fusobacterium ulcerans</name>
    <dbReference type="NCBI Taxonomy" id="861"/>
    <lineage>
        <taxon>Bacteria</taxon>
        <taxon>Fusobacteriati</taxon>
        <taxon>Fusobacteriota</taxon>
        <taxon>Fusobacteriia</taxon>
        <taxon>Fusobacteriales</taxon>
        <taxon>Fusobacteriaceae</taxon>
        <taxon>Fusobacterium</taxon>
    </lineage>
</organism>
<dbReference type="KEGG" id="ful:C4N20_01560"/>
<feature type="transmembrane region" description="Helical" evidence="1">
    <location>
        <begin position="9"/>
        <end position="27"/>
    </location>
</feature>
<keyword evidence="1" id="KW-0812">Transmembrane</keyword>
<accession>A0AAX1TTT6</accession>
<evidence type="ECO:0000256" key="1">
    <source>
        <dbReference type="SAM" id="Phobius"/>
    </source>
</evidence>
<protein>
    <recommendedName>
        <fullName evidence="4">Sugar permease</fullName>
    </recommendedName>
</protein>
<dbReference type="Proteomes" id="UP000249008">
    <property type="component" value="Chromosome 1"/>
</dbReference>
<feature type="transmembrane region" description="Helical" evidence="1">
    <location>
        <begin position="158"/>
        <end position="174"/>
    </location>
</feature>
<evidence type="ECO:0000313" key="3">
    <source>
        <dbReference type="Proteomes" id="UP000249008"/>
    </source>
</evidence>
<dbReference type="EMBL" id="LS483487">
    <property type="protein sequence ID" value="SQJ08063.1"/>
    <property type="molecule type" value="Genomic_DNA"/>
</dbReference>
<dbReference type="InterPro" id="IPR038750">
    <property type="entry name" value="YczE/YyaS-like"/>
</dbReference>
<feature type="transmembrane region" description="Helical" evidence="1">
    <location>
        <begin position="47"/>
        <end position="69"/>
    </location>
</feature>
<evidence type="ECO:0000313" key="2">
    <source>
        <dbReference type="EMBL" id="SQJ08063.1"/>
    </source>
</evidence>
<feature type="transmembrane region" description="Helical" evidence="1">
    <location>
        <begin position="81"/>
        <end position="101"/>
    </location>
</feature>
<dbReference type="AlphaFoldDB" id="A0AAX1TTT6"/>
<dbReference type="RefSeq" id="WP_005981576.1">
    <property type="nucleotide sequence ID" value="NZ_BAABXY010000001.1"/>
</dbReference>
<name>A0AAX1TTT6_9FUSO</name>